<reference evidence="2" key="1">
    <citation type="submission" date="2020-06" db="EMBL/GenBank/DDBJ databases">
        <authorList>
            <person name="Li T."/>
            <person name="Hu X."/>
            <person name="Zhang T."/>
            <person name="Song X."/>
            <person name="Zhang H."/>
            <person name="Dai N."/>
            <person name="Sheng W."/>
            <person name="Hou X."/>
            <person name="Wei L."/>
        </authorList>
    </citation>
    <scope>NUCLEOTIDE SEQUENCE</scope>
    <source>
        <strain evidence="2">G02</strain>
        <tissue evidence="2">Leaf</tissue>
    </source>
</reference>
<proteinExistence type="predicted"/>
<gene>
    <name evidence="2" type="ORF">Sradi_5306100</name>
</gene>
<dbReference type="EMBL" id="JACGWJ010000024">
    <property type="protein sequence ID" value="KAL0320446.1"/>
    <property type="molecule type" value="Genomic_DNA"/>
</dbReference>
<reference evidence="2" key="2">
    <citation type="journal article" date="2024" name="Plant">
        <title>Genomic evolution and insights into agronomic trait innovations of Sesamum species.</title>
        <authorList>
            <person name="Miao H."/>
            <person name="Wang L."/>
            <person name="Qu L."/>
            <person name="Liu H."/>
            <person name="Sun Y."/>
            <person name="Le M."/>
            <person name="Wang Q."/>
            <person name="Wei S."/>
            <person name="Zheng Y."/>
            <person name="Lin W."/>
            <person name="Duan Y."/>
            <person name="Cao H."/>
            <person name="Xiong S."/>
            <person name="Wang X."/>
            <person name="Wei L."/>
            <person name="Li C."/>
            <person name="Ma Q."/>
            <person name="Ju M."/>
            <person name="Zhao R."/>
            <person name="Li G."/>
            <person name="Mu C."/>
            <person name="Tian Q."/>
            <person name="Mei H."/>
            <person name="Zhang T."/>
            <person name="Gao T."/>
            <person name="Zhang H."/>
        </authorList>
    </citation>
    <scope>NUCLEOTIDE SEQUENCE</scope>
    <source>
        <strain evidence="2">G02</strain>
    </source>
</reference>
<protein>
    <submittedName>
        <fullName evidence="2">Uncharacterized protein</fullName>
    </submittedName>
</protein>
<dbReference type="AlphaFoldDB" id="A0AAW2LMY8"/>
<name>A0AAW2LMY8_SESRA</name>
<evidence type="ECO:0000256" key="1">
    <source>
        <dbReference type="SAM" id="MobiDB-lite"/>
    </source>
</evidence>
<feature type="region of interest" description="Disordered" evidence="1">
    <location>
        <begin position="26"/>
        <end position="46"/>
    </location>
</feature>
<evidence type="ECO:0000313" key="2">
    <source>
        <dbReference type="EMBL" id="KAL0320446.1"/>
    </source>
</evidence>
<comment type="caution">
    <text evidence="2">The sequence shown here is derived from an EMBL/GenBank/DDBJ whole genome shotgun (WGS) entry which is preliminary data.</text>
</comment>
<accession>A0AAW2LMY8</accession>
<organism evidence="2">
    <name type="scientific">Sesamum radiatum</name>
    <name type="common">Black benniseed</name>
    <dbReference type="NCBI Taxonomy" id="300843"/>
    <lineage>
        <taxon>Eukaryota</taxon>
        <taxon>Viridiplantae</taxon>
        <taxon>Streptophyta</taxon>
        <taxon>Embryophyta</taxon>
        <taxon>Tracheophyta</taxon>
        <taxon>Spermatophyta</taxon>
        <taxon>Magnoliopsida</taxon>
        <taxon>eudicotyledons</taxon>
        <taxon>Gunneridae</taxon>
        <taxon>Pentapetalae</taxon>
        <taxon>asterids</taxon>
        <taxon>lamiids</taxon>
        <taxon>Lamiales</taxon>
        <taxon>Pedaliaceae</taxon>
        <taxon>Sesamum</taxon>
    </lineage>
</organism>
<sequence length="63" mass="6423">MVIVSFADDAVMNAKIAGRLRALRGAPPRVNDAPAASGAEGSSTPPAVQTLIEVASQETLVPH</sequence>